<keyword evidence="3" id="KW-1185">Reference proteome</keyword>
<sequence>MNIYDLTCEWKEHIPENLDEQLFELNSKTSILIQRVSNDKLRNKLDELQTAATKCNRSKNECEAETHYVAYSDIYEKLHEQLGYELRSLY</sequence>
<organism evidence="2 3">
    <name type="scientific">Pseudoalteromonas neustonica</name>
    <dbReference type="NCBI Taxonomy" id="1840331"/>
    <lineage>
        <taxon>Bacteria</taxon>
        <taxon>Pseudomonadati</taxon>
        <taxon>Pseudomonadota</taxon>
        <taxon>Gammaproteobacteria</taxon>
        <taxon>Alteromonadales</taxon>
        <taxon>Pseudoalteromonadaceae</taxon>
        <taxon>Pseudoalteromonas</taxon>
    </lineage>
</organism>
<proteinExistence type="predicted"/>
<protein>
    <recommendedName>
        <fullName evidence="4">DUF3135 domain-containing protein</fullName>
    </recommendedName>
</protein>
<reference evidence="2 3" key="1">
    <citation type="submission" date="2024-03" db="EMBL/GenBank/DDBJ databases">
        <title>Community enrichment and isolation of bacterial strains for fucoidan degradation.</title>
        <authorList>
            <person name="Sichert A."/>
        </authorList>
    </citation>
    <scope>NUCLEOTIDE SEQUENCE [LARGE SCALE GENOMIC DNA]</scope>
    <source>
        <strain evidence="2 3">AS81</strain>
    </source>
</reference>
<dbReference type="RefSeq" id="WP_342883495.1">
    <property type="nucleotide sequence ID" value="NZ_JBBMQU010000007.1"/>
</dbReference>
<evidence type="ECO:0000256" key="1">
    <source>
        <dbReference type="SAM" id="Coils"/>
    </source>
</evidence>
<evidence type="ECO:0000313" key="3">
    <source>
        <dbReference type="Proteomes" id="UP001388366"/>
    </source>
</evidence>
<gene>
    <name evidence="2" type="ORF">WNY63_05660</name>
</gene>
<dbReference type="Proteomes" id="UP001388366">
    <property type="component" value="Unassembled WGS sequence"/>
</dbReference>
<feature type="coiled-coil region" evidence="1">
    <location>
        <begin position="38"/>
        <end position="65"/>
    </location>
</feature>
<dbReference type="EMBL" id="JBBMQU010000007">
    <property type="protein sequence ID" value="MEM5550212.1"/>
    <property type="molecule type" value="Genomic_DNA"/>
</dbReference>
<name>A0ABU9U0A1_9GAMM</name>
<keyword evidence="1" id="KW-0175">Coiled coil</keyword>
<comment type="caution">
    <text evidence="2">The sequence shown here is derived from an EMBL/GenBank/DDBJ whole genome shotgun (WGS) entry which is preliminary data.</text>
</comment>
<evidence type="ECO:0008006" key="4">
    <source>
        <dbReference type="Google" id="ProtNLM"/>
    </source>
</evidence>
<accession>A0ABU9U0A1</accession>
<evidence type="ECO:0000313" key="2">
    <source>
        <dbReference type="EMBL" id="MEM5550212.1"/>
    </source>
</evidence>